<evidence type="ECO:0000313" key="2">
    <source>
        <dbReference type="Proteomes" id="UP001165064"/>
    </source>
</evidence>
<evidence type="ECO:0000313" key="1">
    <source>
        <dbReference type="EMBL" id="GME72160.1"/>
    </source>
</evidence>
<dbReference type="EMBL" id="BSXS01000360">
    <property type="protein sequence ID" value="GME72160.1"/>
    <property type="molecule type" value="Genomic_DNA"/>
</dbReference>
<gene>
    <name evidence="1" type="ORF">Amon02_000087100</name>
</gene>
<proteinExistence type="predicted"/>
<organism evidence="1 2">
    <name type="scientific">Ambrosiozyma monospora</name>
    <name type="common">Yeast</name>
    <name type="synonym">Endomycopsis monosporus</name>
    <dbReference type="NCBI Taxonomy" id="43982"/>
    <lineage>
        <taxon>Eukaryota</taxon>
        <taxon>Fungi</taxon>
        <taxon>Dikarya</taxon>
        <taxon>Ascomycota</taxon>
        <taxon>Saccharomycotina</taxon>
        <taxon>Pichiomycetes</taxon>
        <taxon>Pichiales</taxon>
        <taxon>Pichiaceae</taxon>
        <taxon>Ambrosiozyma</taxon>
    </lineage>
</organism>
<keyword evidence="2" id="KW-1185">Reference proteome</keyword>
<reference evidence="1" key="1">
    <citation type="submission" date="2023-04" db="EMBL/GenBank/DDBJ databases">
        <title>Ambrosiozyma monospora NBRC 10751.</title>
        <authorList>
            <person name="Ichikawa N."/>
            <person name="Sato H."/>
            <person name="Tonouchi N."/>
        </authorList>
    </citation>
    <scope>NUCLEOTIDE SEQUENCE</scope>
    <source>
        <strain evidence="1">NBRC 10751</strain>
    </source>
</reference>
<accession>A0ACB5ST41</accession>
<protein>
    <submittedName>
        <fullName evidence="1">Unnamed protein product</fullName>
    </submittedName>
</protein>
<name>A0ACB5ST41_AMBMO</name>
<dbReference type="Proteomes" id="UP001165064">
    <property type="component" value="Unassembled WGS sequence"/>
</dbReference>
<comment type="caution">
    <text evidence="1">The sequence shown here is derived from an EMBL/GenBank/DDBJ whole genome shotgun (WGS) entry which is preliminary data.</text>
</comment>
<sequence length="113" mass="13164">MELEFRDGNIIINYRQSKHVTTLTHHGYDTAKTTFNRMIWPTFSHSIWFFESIIQPKLLVVSPIDISGDVCFELSITLPYLFNMKIALSPVFFWIALTTKVEICSIVLFQSLF</sequence>